<evidence type="ECO:0000256" key="4">
    <source>
        <dbReference type="ARBA" id="ARBA00023134"/>
    </source>
</evidence>
<dbReference type="GO" id="GO:0007017">
    <property type="term" value="P:microtubule-based process"/>
    <property type="evidence" value="ECO:0007669"/>
    <property type="project" value="InterPro"/>
</dbReference>
<dbReference type="Proteomes" id="UP000717585">
    <property type="component" value="Unassembled WGS sequence"/>
</dbReference>
<evidence type="ECO:0000256" key="2">
    <source>
        <dbReference type="ARBA" id="ARBA00022701"/>
    </source>
</evidence>
<feature type="domain" description="Tubulin/FtsZ GTPase" evidence="5">
    <location>
        <begin position="47"/>
        <end position="249"/>
    </location>
</feature>
<evidence type="ECO:0000259" key="5">
    <source>
        <dbReference type="SMART" id="SM00864"/>
    </source>
</evidence>
<dbReference type="GO" id="GO:0005874">
    <property type="term" value="C:microtubule"/>
    <property type="evidence" value="ECO:0007669"/>
    <property type="project" value="UniProtKB-KW"/>
</dbReference>
<dbReference type="SUPFAM" id="SSF52490">
    <property type="entry name" value="Tubulin nucleotide-binding domain-like"/>
    <property type="match status" value="1"/>
</dbReference>
<reference evidence="6" key="1">
    <citation type="submission" date="2021-05" db="EMBL/GenBank/DDBJ databases">
        <title>A free-living protist that lacks canonical eukaryotic 1 DNA replication and segregation systems.</title>
        <authorList>
            <person name="Salas-Leiva D.E."/>
            <person name="Tromer E.C."/>
            <person name="Curtis B.A."/>
            <person name="Jerlstrom-Hultqvist J."/>
            <person name="Kolisko M."/>
            <person name="Yi Z."/>
            <person name="Salas-Leiva J.S."/>
            <person name="Gallot-Lavallee L."/>
            <person name="Kops G.J.P.L."/>
            <person name="Archibald J.M."/>
            <person name="Simpson A.G.B."/>
            <person name="Roger A.J."/>
        </authorList>
    </citation>
    <scope>NUCLEOTIDE SEQUENCE</scope>
    <source>
        <strain evidence="6">BICM</strain>
    </source>
</reference>
<evidence type="ECO:0000256" key="1">
    <source>
        <dbReference type="ARBA" id="ARBA00009636"/>
    </source>
</evidence>
<evidence type="ECO:0000313" key="6">
    <source>
        <dbReference type="EMBL" id="KAG9394273.1"/>
    </source>
</evidence>
<dbReference type="Gene3D" id="3.40.50.1440">
    <property type="entry name" value="Tubulin/FtsZ, GTPase domain"/>
    <property type="match status" value="1"/>
</dbReference>
<dbReference type="PRINTS" id="PR01161">
    <property type="entry name" value="TUBULIN"/>
</dbReference>
<comment type="similarity">
    <text evidence="1">Belongs to the tubulin family.</text>
</comment>
<dbReference type="InterPro" id="IPR036525">
    <property type="entry name" value="Tubulin/FtsZ_GTPase_sf"/>
</dbReference>
<keyword evidence="3" id="KW-0547">Nucleotide-binding</keyword>
<keyword evidence="2" id="KW-0493">Microtubule</keyword>
<protein>
    <submittedName>
        <fullName evidence="6">Tubulin</fullName>
    </submittedName>
</protein>
<dbReference type="InterPro" id="IPR003008">
    <property type="entry name" value="Tubulin_FtsZ_GTPase"/>
</dbReference>
<dbReference type="Pfam" id="PF03953">
    <property type="entry name" value="Tubulin_C"/>
    <property type="match status" value="1"/>
</dbReference>
<dbReference type="InterPro" id="IPR000217">
    <property type="entry name" value="Tubulin"/>
</dbReference>
<accession>A0A8J6AU62</accession>
<dbReference type="PANTHER" id="PTHR11588">
    <property type="entry name" value="TUBULIN"/>
    <property type="match status" value="1"/>
</dbReference>
<dbReference type="InterPro" id="IPR008280">
    <property type="entry name" value="Tub_FtsZ_C"/>
</dbReference>
<keyword evidence="7" id="KW-1185">Reference proteome</keyword>
<dbReference type="SUPFAM" id="SSF55307">
    <property type="entry name" value="Tubulin C-terminal domain-like"/>
    <property type="match status" value="1"/>
</dbReference>
<name>A0A8J6AU62_9EUKA</name>
<gene>
    <name evidence="6" type="ORF">J8273_4375</name>
</gene>
<comment type="caution">
    <text evidence="6">The sequence shown here is derived from an EMBL/GenBank/DDBJ whole genome shotgun (WGS) entry which is preliminary data.</text>
</comment>
<dbReference type="AlphaFoldDB" id="A0A8J6AU62"/>
<dbReference type="EMBL" id="JAHDYR010000016">
    <property type="protein sequence ID" value="KAG9394273.1"/>
    <property type="molecule type" value="Genomic_DNA"/>
</dbReference>
<organism evidence="6 7">
    <name type="scientific">Carpediemonas membranifera</name>
    <dbReference type="NCBI Taxonomy" id="201153"/>
    <lineage>
        <taxon>Eukaryota</taxon>
        <taxon>Metamonada</taxon>
        <taxon>Carpediemonas-like organisms</taxon>
        <taxon>Carpediemonas</taxon>
    </lineage>
</organism>
<dbReference type="OrthoDB" id="10249382at2759"/>
<dbReference type="GO" id="GO:0005525">
    <property type="term" value="F:GTP binding"/>
    <property type="evidence" value="ECO:0007669"/>
    <property type="project" value="UniProtKB-KW"/>
</dbReference>
<dbReference type="Pfam" id="PF00091">
    <property type="entry name" value="Tubulin"/>
    <property type="match status" value="1"/>
</dbReference>
<proteinExistence type="inferred from homology"/>
<sequence length="453" mass="49795">MSRHISIHVGQCGIQVGLSMWRRLMREHGIRPDGTAEDLDNSVNECRECFFDVADDGRYLPRAFFVDLEPGLFKRLTANYSIFDNDCFFHGIEGDMAGAGNKWATGYKKGNEVWRALEKQLRWVYTYFQGDADAFYVTHSAIGGTGSGLGSYVIEQLAQTWPSVPIITHTLFPSKESDVVTGYINAAFTTARLIDHAAMTVVYDNAALALATDEDGAGADGDSTKGFALQNDLIARVICDMTSGMRFASGGASNTKELLAQTVVDPLRKFIVPHEAPIGGDEAGIITNAQDVIQQLFEGQTALADIDSTTATHLSSTIILRGDMSMLYEEEHAAATYIRAVQASIHSPVRFAHRPGRPFQPPLIELCHQSPHDGKAFERTGLMLSNTTAVVSNSRVFRTGVIDLLLDKIKAGPKSSIPFFEEDTDISVTRETLEEARDRVRVELTETYLEEGQ</sequence>
<evidence type="ECO:0000256" key="3">
    <source>
        <dbReference type="ARBA" id="ARBA00022741"/>
    </source>
</evidence>
<dbReference type="InterPro" id="IPR018316">
    <property type="entry name" value="Tubulin/FtsZ_2-layer-sand-dom"/>
</dbReference>
<dbReference type="SMART" id="SM00864">
    <property type="entry name" value="Tubulin"/>
    <property type="match status" value="1"/>
</dbReference>
<evidence type="ECO:0000313" key="7">
    <source>
        <dbReference type="Proteomes" id="UP000717585"/>
    </source>
</evidence>
<keyword evidence="4" id="KW-0342">GTP-binding</keyword>